<dbReference type="Gene3D" id="3.30.470.20">
    <property type="entry name" value="ATP-grasp fold, B domain"/>
    <property type="match status" value="1"/>
</dbReference>
<organism evidence="6 7">
    <name type="scientific">Mesorhizobium ciceri biovar biserrulae (strain HAMBI 2942 / LMG 23838 / WSM1271)</name>
    <dbReference type="NCBI Taxonomy" id="765698"/>
    <lineage>
        <taxon>Bacteria</taxon>
        <taxon>Pseudomonadati</taxon>
        <taxon>Pseudomonadota</taxon>
        <taxon>Alphaproteobacteria</taxon>
        <taxon>Hyphomicrobiales</taxon>
        <taxon>Phyllobacteriaceae</taxon>
        <taxon>Mesorhizobium</taxon>
    </lineage>
</organism>
<dbReference type="SUPFAM" id="SSF52440">
    <property type="entry name" value="PreATP-grasp domain"/>
    <property type="match status" value="1"/>
</dbReference>
<evidence type="ECO:0000313" key="6">
    <source>
        <dbReference type="EMBL" id="ADV14817.1"/>
    </source>
</evidence>
<dbReference type="InterPro" id="IPR011095">
    <property type="entry name" value="Dala_Dala_lig_C"/>
</dbReference>
<keyword evidence="4" id="KW-0067">ATP-binding</keyword>
<dbReference type="InterPro" id="IPR013815">
    <property type="entry name" value="ATP_grasp_subdomain_1"/>
</dbReference>
<sequence length="340" mass="37779">MRVAVVSNHDHTGVINRFGQPIPEFGDREEVESVVAALQEGGHETLICDGDKGLLATLERFMPPDRQSRPSGIVFNLAWGSQGERPEAGVPAMLEMAGVPCTGPGPLGYGLAFDKVIIKRLIRDRGVPTPNFRVMRLGTETTGDLRFPLVVKPRYECASFGLQLAHEPAQLRQAVEVIVTLYAQDALVEEYIDGREITVALLGNRELEVLPLVEYDFRDREKRCLTREAKQRRICPGQIGSRLATVLQDISVATFLECQCRDYARVDLRIDRSGQAFVLEINNMPSLRMRASYVLAARTAGYTFSSLVNRILDVAHMRYFGIGIPNAEHASNRGRRIGSS</sequence>
<dbReference type="AlphaFoldDB" id="E8THQ5"/>
<evidence type="ECO:0000259" key="5">
    <source>
        <dbReference type="PROSITE" id="PS50975"/>
    </source>
</evidence>
<dbReference type="GO" id="GO:0071555">
    <property type="term" value="P:cell wall organization"/>
    <property type="evidence" value="ECO:0007669"/>
    <property type="project" value="UniProtKB-KW"/>
</dbReference>
<gene>
    <name evidence="6" type="ordered locus">Mesci_5768</name>
</gene>
<evidence type="ECO:0000256" key="2">
    <source>
        <dbReference type="ARBA" id="ARBA00022598"/>
    </source>
</evidence>
<feature type="domain" description="ATP-grasp" evidence="5">
    <location>
        <begin position="119"/>
        <end position="313"/>
    </location>
</feature>
<reference evidence="7" key="1">
    <citation type="submission" date="2011-01" db="EMBL/GenBank/DDBJ databases">
        <title>Complete sequence of chromosome of Mesorhizobium ciceri bv. biserrulae WSM1271.</title>
        <authorList>
            <person name="Lucas S."/>
            <person name="Copeland A."/>
            <person name="Lapidus A."/>
            <person name="Cheng J.-F."/>
            <person name="Goodwin L."/>
            <person name="Pitluck S."/>
            <person name="Teshima H."/>
            <person name="Detter J.C."/>
            <person name="Han C."/>
            <person name="Tapia R."/>
            <person name="Land M."/>
            <person name="Hauser L."/>
            <person name="Kyrpides N."/>
            <person name="Ivanova N."/>
            <person name="Nandasena K."/>
            <person name="Reeve W.G."/>
            <person name="Howieson J.G."/>
            <person name="O'Hara G."/>
            <person name="Tiwari R.P."/>
            <person name="Woyke T."/>
        </authorList>
    </citation>
    <scope>NUCLEOTIDE SEQUENCE [LARGE SCALE GENOMIC DNA]</scope>
    <source>
        <strain evidence="7">HAMBI 2942 / LMG 23838 / WSM1271</strain>
    </source>
</reference>
<keyword evidence="2 6" id="KW-0436">Ligase</keyword>
<dbReference type="Proteomes" id="UP000007471">
    <property type="component" value="Chromosome"/>
</dbReference>
<dbReference type="GO" id="GO:0005524">
    <property type="term" value="F:ATP binding"/>
    <property type="evidence" value="ECO:0007669"/>
    <property type="project" value="UniProtKB-UniRule"/>
</dbReference>
<dbReference type="InterPro" id="IPR011761">
    <property type="entry name" value="ATP-grasp"/>
</dbReference>
<dbReference type="PANTHER" id="PTHR23132">
    <property type="entry name" value="D-ALANINE--D-ALANINE LIGASE"/>
    <property type="match status" value="1"/>
</dbReference>
<dbReference type="KEGG" id="mci:Mesci_5768"/>
<evidence type="ECO:0000256" key="3">
    <source>
        <dbReference type="ARBA" id="ARBA00023316"/>
    </source>
</evidence>
<dbReference type="RefSeq" id="WP_013533466.1">
    <property type="nucleotide sequence ID" value="NC_014923.1"/>
</dbReference>
<evidence type="ECO:0000256" key="4">
    <source>
        <dbReference type="PROSITE-ProRule" id="PRU00409"/>
    </source>
</evidence>
<dbReference type="STRING" id="765698.Mesci_5768"/>
<keyword evidence="4" id="KW-0547">Nucleotide-binding</keyword>
<protein>
    <submittedName>
        <fullName evidence="6">D-alanine--D-alanine ligase</fullName>
        <ecNumber evidence="6">6.3.2.4</ecNumber>
    </submittedName>
</protein>
<dbReference type="GO" id="GO:0046872">
    <property type="term" value="F:metal ion binding"/>
    <property type="evidence" value="ECO:0007669"/>
    <property type="project" value="InterPro"/>
</dbReference>
<dbReference type="Pfam" id="PF07478">
    <property type="entry name" value="Dala_Dala_lig_C"/>
    <property type="match status" value="1"/>
</dbReference>
<dbReference type="GO" id="GO:0008716">
    <property type="term" value="F:D-alanine-D-alanine ligase activity"/>
    <property type="evidence" value="ECO:0007669"/>
    <property type="project" value="UniProtKB-EC"/>
</dbReference>
<proteinExistence type="inferred from homology"/>
<dbReference type="PATRIC" id="fig|765698.3.peg.6276"/>
<keyword evidence="3" id="KW-0961">Cell wall biogenesis/degradation</keyword>
<dbReference type="InterPro" id="IPR016185">
    <property type="entry name" value="PreATP-grasp_dom_sf"/>
</dbReference>
<dbReference type="PROSITE" id="PS50975">
    <property type="entry name" value="ATP_GRASP"/>
    <property type="match status" value="1"/>
</dbReference>
<dbReference type="GeneID" id="90993035"/>
<name>E8THQ5_MESCW</name>
<dbReference type="HOGENOM" id="CLU_039268_2_0_5"/>
<dbReference type="Gene3D" id="3.30.1490.20">
    <property type="entry name" value="ATP-grasp fold, A domain"/>
    <property type="match status" value="1"/>
</dbReference>
<dbReference type="PANTHER" id="PTHR23132:SF23">
    <property type="entry name" value="D-ALANINE--D-ALANINE LIGASE B"/>
    <property type="match status" value="1"/>
</dbReference>
<dbReference type="EMBL" id="CP002447">
    <property type="protein sequence ID" value="ADV14817.1"/>
    <property type="molecule type" value="Genomic_DNA"/>
</dbReference>
<dbReference type="EC" id="6.3.2.4" evidence="6"/>
<evidence type="ECO:0000313" key="7">
    <source>
        <dbReference type="Proteomes" id="UP000007471"/>
    </source>
</evidence>
<dbReference type="OrthoDB" id="9813261at2"/>
<dbReference type="SUPFAM" id="SSF56059">
    <property type="entry name" value="Glutathione synthetase ATP-binding domain-like"/>
    <property type="match status" value="1"/>
</dbReference>
<comment type="similarity">
    <text evidence="1">Belongs to the D-alanine--D-alanine ligase family.</text>
</comment>
<accession>E8THQ5</accession>
<evidence type="ECO:0000256" key="1">
    <source>
        <dbReference type="ARBA" id="ARBA00010871"/>
    </source>
</evidence>
<dbReference type="eggNOG" id="COG1181">
    <property type="taxonomic scope" value="Bacteria"/>
</dbReference>